<dbReference type="RefSeq" id="WP_012002197.1">
    <property type="nucleotide sequence ID" value="NC_009828.1"/>
</dbReference>
<dbReference type="InterPro" id="IPR029016">
    <property type="entry name" value="GAF-like_dom_sf"/>
</dbReference>
<dbReference type="InterPro" id="IPR051330">
    <property type="entry name" value="Phosphatase_reg/MetRdx"/>
</dbReference>
<feature type="domain" description="GAF" evidence="2">
    <location>
        <begin position="183"/>
        <end position="313"/>
    </location>
</feature>
<dbReference type="KEGG" id="tle:Tlet_0146"/>
<dbReference type="GO" id="GO:0005829">
    <property type="term" value="C:cytosol"/>
    <property type="evidence" value="ECO:0007669"/>
    <property type="project" value="TreeGrafter"/>
</dbReference>
<sequence length="318" mass="37216">MRNIVQNIADDFFKILRFDKNDWYSYWKKYRAKYSPLIENYETSMGLTEDDIRQLLQSMSRPLLDKLMQYWQSVSRDQKLFSSKLVSKKHKILELHREDFTIFLTGLLGLKDWTVVNGNKEKVILIDILSLWKKNIVDQIAEVAFQSVKSFRRGETMGSYTSKKQLFEELTNQIEEIIFQNNIHESMEEICNLLYENISYYNWVGFYLTDFDEKNTLVLGPFVGEPTEHVKIPFGKGICGQAAEKKTTFIVQDVSKETNYLSCSPKVKSEIVVPIMIDGIIYGELDIDSHISNAFDKDDELFLKNICDKISQKIRNEE</sequence>
<dbReference type="AlphaFoldDB" id="A8F3I2"/>
<dbReference type="PANTHER" id="PTHR21021:SF15">
    <property type="entry name" value="FREE METHIONINE-R-SULFOXIDE REDUCTASE"/>
    <property type="match status" value="1"/>
</dbReference>
<accession>A8F3I2</accession>
<evidence type="ECO:0000259" key="2">
    <source>
        <dbReference type="Pfam" id="PF01590"/>
    </source>
</evidence>
<dbReference type="InterPro" id="IPR003018">
    <property type="entry name" value="GAF"/>
</dbReference>
<dbReference type="EMBL" id="CP000812">
    <property type="protein sequence ID" value="ABV32716.1"/>
    <property type="molecule type" value="Genomic_DNA"/>
</dbReference>
<name>A8F3I2_PSELT</name>
<dbReference type="Gene3D" id="3.30.450.40">
    <property type="match status" value="1"/>
</dbReference>
<dbReference type="eggNOG" id="COG1956">
    <property type="taxonomic scope" value="Bacteria"/>
</dbReference>
<comment type="similarity">
    <text evidence="1">Belongs to the free Met sulfoxide reductase family.</text>
</comment>
<keyword evidence="4" id="KW-1185">Reference proteome</keyword>
<gene>
    <name evidence="3" type="ordered locus">Tlet_0146</name>
</gene>
<dbReference type="HOGENOM" id="CLU_882358_0_0_0"/>
<evidence type="ECO:0000313" key="4">
    <source>
        <dbReference type="Proteomes" id="UP000002016"/>
    </source>
</evidence>
<dbReference type="OrthoDB" id="9796252at2"/>
<protein>
    <submittedName>
        <fullName evidence="3">Putative GAF sensor protein</fullName>
    </submittedName>
</protein>
<dbReference type="Proteomes" id="UP000002016">
    <property type="component" value="Chromosome"/>
</dbReference>
<dbReference type="Pfam" id="PF01590">
    <property type="entry name" value="GAF"/>
    <property type="match status" value="1"/>
</dbReference>
<organism evidence="3 4">
    <name type="scientific">Pseudothermotoga lettingae (strain ATCC BAA-301 / DSM 14385 / NBRC 107922 / TMO)</name>
    <name type="common">Thermotoga lettingae</name>
    <dbReference type="NCBI Taxonomy" id="416591"/>
    <lineage>
        <taxon>Bacteria</taxon>
        <taxon>Thermotogati</taxon>
        <taxon>Thermotogota</taxon>
        <taxon>Thermotogae</taxon>
        <taxon>Thermotogales</taxon>
        <taxon>Thermotogaceae</taxon>
        <taxon>Pseudothermotoga</taxon>
    </lineage>
</organism>
<evidence type="ECO:0000256" key="1">
    <source>
        <dbReference type="ARBA" id="ARBA00038454"/>
    </source>
</evidence>
<dbReference type="STRING" id="416591.Tlet_0146"/>
<evidence type="ECO:0000313" key="3">
    <source>
        <dbReference type="EMBL" id="ABV32716.1"/>
    </source>
</evidence>
<reference evidence="3 4" key="2">
    <citation type="journal article" date="2009" name="Proc. Natl. Acad. Sci. U.S.A.">
        <title>On the chimeric nature, thermophilic origin, and phylogenetic placement of the Thermotogales.</title>
        <authorList>
            <person name="Zhaxybayeva O."/>
            <person name="Swithers K.S."/>
            <person name="Lapierre P."/>
            <person name="Fournier G.P."/>
            <person name="Bickhart D.M."/>
            <person name="DeBoy R.T."/>
            <person name="Nelson K.E."/>
            <person name="Nesbo C.L."/>
            <person name="Doolittle W.F."/>
            <person name="Gogarten J.P."/>
            <person name="Noll K.M."/>
        </authorList>
    </citation>
    <scope>NUCLEOTIDE SEQUENCE [LARGE SCALE GENOMIC DNA]</scope>
    <source>
        <strain evidence="4">ATCC BAA-301 / DSM 14385 / NBRC 107922 / TMO</strain>
    </source>
</reference>
<reference evidence="3 4" key="1">
    <citation type="submission" date="2007-08" db="EMBL/GenBank/DDBJ databases">
        <title>Complete sequence of Thermotoga lettingae TMO.</title>
        <authorList>
            <consortium name="US DOE Joint Genome Institute"/>
            <person name="Copeland A."/>
            <person name="Lucas S."/>
            <person name="Lapidus A."/>
            <person name="Barry K."/>
            <person name="Glavina del Rio T."/>
            <person name="Dalin E."/>
            <person name="Tice H."/>
            <person name="Pitluck S."/>
            <person name="Foster B."/>
            <person name="Bruce D."/>
            <person name="Schmutz J."/>
            <person name="Larimer F."/>
            <person name="Land M."/>
            <person name="Hauser L."/>
            <person name="Kyrpides N."/>
            <person name="Mikhailova N."/>
            <person name="Nelson K."/>
            <person name="Gogarten J.P."/>
            <person name="Noll K."/>
            <person name="Richardson P."/>
        </authorList>
    </citation>
    <scope>NUCLEOTIDE SEQUENCE [LARGE SCALE GENOMIC DNA]</scope>
    <source>
        <strain evidence="4">ATCC BAA-301 / DSM 14385 / NBRC 107922 / TMO</strain>
    </source>
</reference>
<proteinExistence type="inferred from homology"/>
<dbReference type="GO" id="GO:0033745">
    <property type="term" value="F:L-methionine-(R)-S-oxide reductase activity"/>
    <property type="evidence" value="ECO:0007669"/>
    <property type="project" value="TreeGrafter"/>
</dbReference>
<dbReference type="PANTHER" id="PTHR21021">
    <property type="entry name" value="GAF/PUTATIVE CYTOSKELETAL PROTEIN"/>
    <property type="match status" value="1"/>
</dbReference>
<dbReference type="SUPFAM" id="SSF55781">
    <property type="entry name" value="GAF domain-like"/>
    <property type="match status" value="1"/>
</dbReference>